<dbReference type="SUPFAM" id="SSF55729">
    <property type="entry name" value="Acyl-CoA N-acyltransferases (Nat)"/>
    <property type="match status" value="1"/>
</dbReference>
<keyword evidence="3" id="KW-1185">Reference proteome</keyword>
<sequence>MSTLRVMKFERPHEFARAIADYDDYSMNFALGSLLDYGDKSQVLSQARWGAPMGALLAVYREDELLLTLTKHAKNFSWVMASPSHVDPSLEGDASDIDAAATLIAETLPTVVNPHLMDKVLGPERAVNAFIESWVAFMVKRGVQLKTPDPYFHSRACCATLSTLPPSSMVHDYPVSLARLSDVDTLIPLFVEFSSHGPNPVSPETARNIIREGVEARRLWAYRIREGLAGYVLVGRETRRTIAIRNVFVLSQYRRKGIAEAMVRTVTRYYLGAETPSEMARAGESAVIAKHEICLNVGDPAVMRIYSRCGFMLDNNARNLDTEKRGWFATIWRGVEPM</sequence>
<accession>A0A1X6MSJ2</accession>
<dbReference type="RefSeq" id="XP_024336165.1">
    <property type="nucleotide sequence ID" value="XM_024486467.1"/>
</dbReference>
<dbReference type="GeneID" id="36331416"/>
<dbReference type="AlphaFoldDB" id="A0A1X6MSJ2"/>
<dbReference type="Gene3D" id="3.40.630.30">
    <property type="match status" value="1"/>
</dbReference>
<organism evidence="2 3">
    <name type="scientific">Postia placenta MAD-698-R-SB12</name>
    <dbReference type="NCBI Taxonomy" id="670580"/>
    <lineage>
        <taxon>Eukaryota</taxon>
        <taxon>Fungi</taxon>
        <taxon>Dikarya</taxon>
        <taxon>Basidiomycota</taxon>
        <taxon>Agaricomycotina</taxon>
        <taxon>Agaricomycetes</taxon>
        <taxon>Polyporales</taxon>
        <taxon>Adustoporiaceae</taxon>
        <taxon>Rhodonia</taxon>
    </lineage>
</organism>
<feature type="domain" description="N-acetyltransferase" evidence="1">
    <location>
        <begin position="173"/>
        <end position="334"/>
    </location>
</feature>
<reference evidence="2 3" key="1">
    <citation type="submission" date="2017-04" db="EMBL/GenBank/DDBJ databases">
        <title>Genome Sequence of the Model Brown-Rot Fungus Postia placenta SB12.</title>
        <authorList>
            <consortium name="DOE Joint Genome Institute"/>
            <person name="Gaskell J."/>
            <person name="Kersten P."/>
            <person name="Larrondo L.F."/>
            <person name="Canessa P."/>
            <person name="Martinez D."/>
            <person name="Hibbett D."/>
            <person name="Schmoll M."/>
            <person name="Kubicek C.P."/>
            <person name="Martinez A.T."/>
            <person name="Yadav J."/>
            <person name="Master E."/>
            <person name="Magnuson J.K."/>
            <person name="James T."/>
            <person name="Yaver D."/>
            <person name="Berka R."/>
            <person name="Labutti K."/>
            <person name="Lipzen A."/>
            <person name="Aerts A."/>
            <person name="Barry K."/>
            <person name="Henrissat B."/>
            <person name="Blanchette R."/>
            <person name="Grigoriev I."/>
            <person name="Cullen D."/>
        </authorList>
    </citation>
    <scope>NUCLEOTIDE SEQUENCE [LARGE SCALE GENOMIC DNA]</scope>
    <source>
        <strain evidence="2 3">MAD-698-R-SB12</strain>
    </source>
</reference>
<evidence type="ECO:0000313" key="3">
    <source>
        <dbReference type="Proteomes" id="UP000194127"/>
    </source>
</evidence>
<name>A0A1X6MSJ2_9APHY</name>
<dbReference type="OrthoDB" id="2523549at2759"/>
<dbReference type="InterPro" id="IPR000182">
    <property type="entry name" value="GNAT_dom"/>
</dbReference>
<dbReference type="GO" id="GO:0016747">
    <property type="term" value="F:acyltransferase activity, transferring groups other than amino-acyl groups"/>
    <property type="evidence" value="ECO:0007669"/>
    <property type="project" value="InterPro"/>
</dbReference>
<dbReference type="Pfam" id="PF13508">
    <property type="entry name" value="Acetyltransf_7"/>
    <property type="match status" value="1"/>
</dbReference>
<protein>
    <recommendedName>
        <fullName evidence="1">N-acetyltransferase domain-containing protein</fullName>
    </recommendedName>
</protein>
<dbReference type="EMBL" id="KZ110602">
    <property type="protein sequence ID" value="OSX59371.1"/>
    <property type="molecule type" value="Genomic_DNA"/>
</dbReference>
<evidence type="ECO:0000313" key="2">
    <source>
        <dbReference type="EMBL" id="OSX59371.1"/>
    </source>
</evidence>
<proteinExistence type="predicted"/>
<dbReference type="Proteomes" id="UP000194127">
    <property type="component" value="Unassembled WGS sequence"/>
</dbReference>
<dbReference type="InterPro" id="IPR016181">
    <property type="entry name" value="Acyl_CoA_acyltransferase"/>
</dbReference>
<evidence type="ECO:0000259" key="1">
    <source>
        <dbReference type="PROSITE" id="PS51186"/>
    </source>
</evidence>
<gene>
    <name evidence="2" type="ORF">POSPLADRAFT_1150861</name>
</gene>
<dbReference type="CDD" id="cd04301">
    <property type="entry name" value="NAT_SF"/>
    <property type="match status" value="1"/>
</dbReference>
<dbReference type="PROSITE" id="PS51186">
    <property type="entry name" value="GNAT"/>
    <property type="match status" value="1"/>
</dbReference>